<evidence type="ECO:0000256" key="4">
    <source>
        <dbReference type="ARBA" id="ARBA00022989"/>
    </source>
</evidence>
<reference evidence="8 9" key="1">
    <citation type="submission" date="2021-01" db="EMBL/GenBank/DDBJ databases">
        <title>Whole genome shotgun sequence of Plantactinospora endophytica NBRC 110450.</title>
        <authorList>
            <person name="Komaki H."/>
            <person name="Tamura T."/>
        </authorList>
    </citation>
    <scope>NUCLEOTIDE SEQUENCE [LARGE SCALE GENOMIC DNA]</scope>
    <source>
        <strain evidence="8 9">NBRC 110450</strain>
    </source>
</reference>
<feature type="transmembrane region" description="Helical" evidence="6">
    <location>
        <begin position="419"/>
        <end position="439"/>
    </location>
</feature>
<keyword evidence="2" id="KW-1003">Cell membrane</keyword>
<comment type="caution">
    <text evidence="8">The sequence shown here is derived from an EMBL/GenBank/DDBJ whole genome shotgun (WGS) entry which is preliminary data.</text>
</comment>
<evidence type="ECO:0000256" key="3">
    <source>
        <dbReference type="ARBA" id="ARBA00022692"/>
    </source>
</evidence>
<name>A0ABQ4EE59_9ACTN</name>
<keyword evidence="4 6" id="KW-1133">Transmembrane helix</keyword>
<feature type="transmembrane region" description="Helical" evidence="6">
    <location>
        <begin position="296"/>
        <end position="317"/>
    </location>
</feature>
<keyword evidence="5 6" id="KW-0472">Membrane</keyword>
<organism evidence="8 9">
    <name type="scientific">Plantactinospora endophytica</name>
    <dbReference type="NCBI Taxonomy" id="673535"/>
    <lineage>
        <taxon>Bacteria</taxon>
        <taxon>Bacillati</taxon>
        <taxon>Actinomycetota</taxon>
        <taxon>Actinomycetes</taxon>
        <taxon>Micromonosporales</taxon>
        <taxon>Micromonosporaceae</taxon>
        <taxon>Plantactinospora</taxon>
    </lineage>
</organism>
<evidence type="ECO:0000256" key="2">
    <source>
        <dbReference type="ARBA" id="ARBA00022475"/>
    </source>
</evidence>
<evidence type="ECO:0000313" key="8">
    <source>
        <dbReference type="EMBL" id="GIG92522.1"/>
    </source>
</evidence>
<feature type="transmembrane region" description="Helical" evidence="6">
    <location>
        <begin position="254"/>
        <end position="276"/>
    </location>
</feature>
<gene>
    <name evidence="8" type="ORF">Pen02_74580</name>
</gene>
<evidence type="ECO:0000313" key="9">
    <source>
        <dbReference type="Proteomes" id="UP000646749"/>
    </source>
</evidence>
<keyword evidence="3 6" id="KW-0812">Transmembrane</keyword>
<evidence type="ECO:0000256" key="5">
    <source>
        <dbReference type="ARBA" id="ARBA00023136"/>
    </source>
</evidence>
<comment type="subcellular location">
    <subcellularLocation>
        <location evidence="1">Cell membrane</location>
        <topology evidence="1">Multi-pass membrane protein</topology>
    </subcellularLocation>
</comment>
<dbReference type="InterPro" id="IPR003838">
    <property type="entry name" value="ABC3_permease_C"/>
</dbReference>
<dbReference type="PANTHER" id="PTHR30287:SF1">
    <property type="entry name" value="INNER MEMBRANE PROTEIN"/>
    <property type="match status" value="1"/>
</dbReference>
<keyword evidence="9" id="KW-1185">Reference proteome</keyword>
<sequence length="783" mass="81916">MTPRRGRFGRVADLALGARLVFAGGRSGVSRTLMTVVGVGLGVALLLTSTSISTMMDGRSERAAARDDQFYGVDEPPPGDRTVLVAVADTVYRDEAIRGRLLQPEGARPPLPPGLTRLPGPGDMVVSPALARLLDSPDGALLRPRLDHRIVGTIADPGLAGPGEYAYYLGTDQLRAGGGTMRIDHFGAESTGEGLDPILMLLVLIIFVVLLLPIAVFIAAAVRFGGEARDRRLAALRLVGADAAMTRRIAAGEALVGAVLGLLAGAAFFLLGRQLVERFTLEGVSVFAGDVRPDPVLAALIVLAVPAVAVVVAQLALRRIVVEPLGVVRRSAGRRRRLWWRLTLPIVGAALLAPLLGGIDQTGAAFNQTQVILGVVLLLVGVAALLPWLVDAVVRRLRGGSVSWQLAIRRLQLDTESSARMVSGVAVAVAGGIALQMLFAGVQHAYVRPTGQDVDRAQAMVVIRAGLPGAAPDALAERFRTLPGVDGAVAVLDTAVFPVGSAPDEHGERPGSPLRIADCAALRELATLDRCADGDAFQVVGEPAPGRPARSLPAPGRSVEIGFGAPGTTTRWTVPAGLRTVPGRNDPAGDESTGLLATPGALAPATLRGLGGRVFLDLDLSRRDTIELVRNAAAGITPTAEVHRLRPTEEVTRFAQIRRALFIGVLATLLLLGASLLVGILEQLRERRRTLAVLVAFGTRRATLSASVLWQTAVPVLLGLALAIVLGTVLGGTLLAMVNQAVRPDWPSIAIMSGIAGAVVLLVTGLSLPALWRLLRPGGLRTE</sequence>
<feature type="transmembrane region" description="Helical" evidence="6">
    <location>
        <begin position="660"/>
        <end position="679"/>
    </location>
</feature>
<protein>
    <submittedName>
        <fullName evidence="8">Membrane protein</fullName>
    </submittedName>
</protein>
<feature type="transmembrane region" description="Helical" evidence="6">
    <location>
        <begin position="198"/>
        <end position="222"/>
    </location>
</feature>
<feature type="transmembrane region" description="Helical" evidence="6">
    <location>
        <begin position="749"/>
        <end position="772"/>
    </location>
</feature>
<feature type="transmembrane region" description="Helical" evidence="6">
    <location>
        <begin position="338"/>
        <end position="359"/>
    </location>
</feature>
<feature type="transmembrane region" description="Helical" evidence="6">
    <location>
        <begin position="716"/>
        <end position="737"/>
    </location>
</feature>
<proteinExistence type="predicted"/>
<dbReference type="EMBL" id="BONW01000044">
    <property type="protein sequence ID" value="GIG92522.1"/>
    <property type="molecule type" value="Genomic_DNA"/>
</dbReference>
<feature type="transmembrane region" description="Helical" evidence="6">
    <location>
        <begin position="371"/>
        <end position="390"/>
    </location>
</feature>
<dbReference type="PANTHER" id="PTHR30287">
    <property type="entry name" value="MEMBRANE COMPONENT OF PREDICTED ABC SUPERFAMILY METABOLITE UPTAKE TRANSPORTER"/>
    <property type="match status" value="1"/>
</dbReference>
<dbReference type="Pfam" id="PF02687">
    <property type="entry name" value="FtsX"/>
    <property type="match status" value="2"/>
</dbReference>
<dbReference type="RefSeq" id="WP_203870849.1">
    <property type="nucleotide sequence ID" value="NZ_BONW01000044.1"/>
</dbReference>
<feature type="domain" description="ABC3 transporter permease C-terminal" evidence="7">
    <location>
        <begin position="664"/>
        <end position="768"/>
    </location>
</feature>
<evidence type="ECO:0000256" key="6">
    <source>
        <dbReference type="SAM" id="Phobius"/>
    </source>
</evidence>
<dbReference type="InterPro" id="IPR038766">
    <property type="entry name" value="Membrane_comp_ABC_pdt"/>
</dbReference>
<feature type="transmembrane region" description="Helical" evidence="6">
    <location>
        <begin position="33"/>
        <end position="52"/>
    </location>
</feature>
<evidence type="ECO:0000256" key="1">
    <source>
        <dbReference type="ARBA" id="ARBA00004651"/>
    </source>
</evidence>
<evidence type="ECO:0000259" key="7">
    <source>
        <dbReference type="Pfam" id="PF02687"/>
    </source>
</evidence>
<dbReference type="Proteomes" id="UP000646749">
    <property type="component" value="Unassembled WGS sequence"/>
</dbReference>
<feature type="domain" description="ABC3 transporter permease C-terminal" evidence="7">
    <location>
        <begin position="205"/>
        <end position="320"/>
    </location>
</feature>
<accession>A0ABQ4EE59</accession>